<dbReference type="Proteomes" id="UP000574067">
    <property type="component" value="Unassembled WGS sequence"/>
</dbReference>
<dbReference type="PRINTS" id="PR00081">
    <property type="entry name" value="GDHRDH"/>
</dbReference>
<dbReference type="RefSeq" id="WP_169162908.1">
    <property type="nucleotide sequence ID" value="NZ_JABBFW010000025.1"/>
</dbReference>
<dbReference type="InterPro" id="IPR036291">
    <property type="entry name" value="NAD(P)-bd_dom_sf"/>
</dbReference>
<dbReference type="PANTHER" id="PTHR44196">
    <property type="entry name" value="DEHYDROGENASE/REDUCTASE SDR FAMILY MEMBER 7B"/>
    <property type="match status" value="1"/>
</dbReference>
<name>A0A848FIA9_9BURK</name>
<dbReference type="PRINTS" id="PR00080">
    <property type="entry name" value="SDRFAMILY"/>
</dbReference>
<evidence type="ECO:0000256" key="4">
    <source>
        <dbReference type="SAM" id="Phobius"/>
    </source>
</evidence>
<keyword evidence="2" id="KW-0560">Oxidoreductase</keyword>
<dbReference type="GO" id="GO:0016491">
    <property type="term" value="F:oxidoreductase activity"/>
    <property type="evidence" value="ECO:0007669"/>
    <property type="project" value="UniProtKB-KW"/>
</dbReference>
<dbReference type="PROSITE" id="PS00061">
    <property type="entry name" value="ADH_SHORT"/>
    <property type="match status" value="1"/>
</dbReference>
<evidence type="ECO:0000313" key="7">
    <source>
        <dbReference type="Proteomes" id="UP000574067"/>
    </source>
</evidence>
<organism evidence="6 7">
    <name type="scientific">Azohydromonas caseinilytica</name>
    <dbReference type="NCBI Taxonomy" id="2728836"/>
    <lineage>
        <taxon>Bacteria</taxon>
        <taxon>Pseudomonadati</taxon>
        <taxon>Pseudomonadota</taxon>
        <taxon>Betaproteobacteria</taxon>
        <taxon>Burkholderiales</taxon>
        <taxon>Sphaerotilaceae</taxon>
        <taxon>Azohydromonas</taxon>
    </lineage>
</organism>
<evidence type="ECO:0000313" key="6">
    <source>
        <dbReference type="EMBL" id="NML18009.1"/>
    </source>
</evidence>
<dbReference type="Gene3D" id="3.40.50.720">
    <property type="entry name" value="NAD(P)-binding Rossmann-like Domain"/>
    <property type="match status" value="1"/>
</dbReference>
<keyword evidence="4" id="KW-1133">Transmembrane helix</keyword>
<protein>
    <submittedName>
        <fullName evidence="6">SDR family NAD(P)-dependent oxidoreductase</fullName>
    </submittedName>
</protein>
<gene>
    <name evidence="6" type="ORF">HHL10_23855</name>
</gene>
<dbReference type="EMBL" id="JABBFW010000025">
    <property type="protein sequence ID" value="NML18009.1"/>
    <property type="molecule type" value="Genomic_DNA"/>
</dbReference>
<dbReference type="GO" id="GO:0016020">
    <property type="term" value="C:membrane"/>
    <property type="evidence" value="ECO:0007669"/>
    <property type="project" value="TreeGrafter"/>
</dbReference>
<comment type="caution">
    <text evidence="6">The sequence shown here is derived from an EMBL/GenBank/DDBJ whole genome shotgun (WGS) entry which is preliminary data.</text>
</comment>
<evidence type="ECO:0000256" key="3">
    <source>
        <dbReference type="RuleBase" id="RU000363"/>
    </source>
</evidence>
<accession>A0A848FIA9</accession>
<evidence type="ECO:0000256" key="1">
    <source>
        <dbReference type="ARBA" id="ARBA00006484"/>
    </source>
</evidence>
<sequence>MARPTLPDLPVVVITGGSSGMGLAAAQRLAQQGARLVLNARAEDTLADAAERCRALGAEVLTVAADVADAPAMEALAQQAAERFGRIDAWINAAGTSLWGLFDAIPAEAHERLIRTNLLGVVHGTHAALQHMRGRAGGGVIVNIASIAGHVPMPLAASYTASKFGVAGFTDALRDELSGKGIAVCGVYPSFVDTPTPHRSANYTGRVLRPVPPVLDPERVAEDIVGLLSRPRRALRPGVHNAAALAYALAPDTTGRATARAAERFFLQSGERQPDDDGALFTSKPLPAAVHGAWGLRERREAGAVTATTVAVGAVALLTGWLLTGSRRRGRA</sequence>
<evidence type="ECO:0000256" key="2">
    <source>
        <dbReference type="ARBA" id="ARBA00023002"/>
    </source>
</evidence>
<feature type="domain" description="Ketoreductase" evidence="5">
    <location>
        <begin position="10"/>
        <end position="188"/>
    </location>
</feature>
<feature type="transmembrane region" description="Helical" evidence="4">
    <location>
        <begin position="302"/>
        <end position="323"/>
    </location>
</feature>
<keyword evidence="7" id="KW-1185">Reference proteome</keyword>
<keyword evidence="4" id="KW-0472">Membrane</keyword>
<dbReference type="AlphaFoldDB" id="A0A848FIA9"/>
<evidence type="ECO:0000259" key="5">
    <source>
        <dbReference type="SMART" id="SM00822"/>
    </source>
</evidence>
<dbReference type="InterPro" id="IPR020904">
    <property type="entry name" value="Sc_DH/Rdtase_CS"/>
</dbReference>
<dbReference type="InterPro" id="IPR057326">
    <property type="entry name" value="KR_dom"/>
</dbReference>
<reference evidence="6 7" key="1">
    <citation type="submission" date="2020-04" db="EMBL/GenBank/DDBJ databases">
        <title>Azohydromonas sp. isolated from soil.</title>
        <authorList>
            <person name="Dahal R.H."/>
        </authorList>
    </citation>
    <scope>NUCLEOTIDE SEQUENCE [LARGE SCALE GENOMIC DNA]</scope>
    <source>
        <strain evidence="6 7">G-1-1-14</strain>
    </source>
</reference>
<dbReference type="InterPro" id="IPR002347">
    <property type="entry name" value="SDR_fam"/>
</dbReference>
<keyword evidence="4" id="KW-0812">Transmembrane</keyword>
<dbReference type="PANTHER" id="PTHR44196:SF1">
    <property type="entry name" value="DEHYDROGENASE_REDUCTASE SDR FAMILY MEMBER 7B"/>
    <property type="match status" value="1"/>
</dbReference>
<dbReference type="Pfam" id="PF00106">
    <property type="entry name" value="adh_short"/>
    <property type="match status" value="1"/>
</dbReference>
<dbReference type="SUPFAM" id="SSF51735">
    <property type="entry name" value="NAD(P)-binding Rossmann-fold domains"/>
    <property type="match status" value="1"/>
</dbReference>
<dbReference type="SMART" id="SM00822">
    <property type="entry name" value="PKS_KR"/>
    <property type="match status" value="1"/>
</dbReference>
<proteinExistence type="inferred from homology"/>
<comment type="similarity">
    <text evidence="1 3">Belongs to the short-chain dehydrogenases/reductases (SDR) family.</text>
</comment>